<dbReference type="AlphaFoldDB" id="V4AIX1"/>
<dbReference type="GO" id="GO:0005509">
    <property type="term" value="F:calcium ion binding"/>
    <property type="evidence" value="ECO:0007669"/>
    <property type="project" value="InterPro"/>
</dbReference>
<feature type="domain" description="EGF-like calcium-binding" evidence="3">
    <location>
        <begin position="58"/>
        <end position="95"/>
    </location>
</feature>
<dbReference type="SUPFAM" id="SSF57196">
    <property type="entry name" value="EGF/Laminin"/>
    <property type="match status" value="1"/>
</dbReference>
<dbReference type="GeneID" id="20238135"/>
<dbReference type="PROSITE" id="PS01187">
    <property type="entry name" value="EGF_CA"/>
    <property type="match status" value="1"/>
</dbReference>
<sequence>MTRLFIGCDNYKIPLNFEWLSRVSCEDNKRYKCPEGYQDEVRTICTNGNWFLKPTCTDIDECATNNGLCEDKCQNQPGSYNCSCPVGSELQENGLCCGPPPGTVATVSFFLEFYRCTLQVQKEETQLGYSVNIKTMHTGAENKLECEEKYNNTINCTAWSVINRVCRLFGSPVILLEKNPDMTLEKCKEFCVQKKKYASAEWYIYYARCALFDSKQTEFHDYGGDDEAKTLVFTKVDVNCV</sequence>
<gene>
    <name evidence="4" type="ORF">LOTGIDRAFT_159725</name>
</gene>
<accession>V4AIX1</accession>
<keyword evidence="5" id="KW-1185">Reference proteome</keyword>
<dbReference type="SMART" id="SM00179">
    <property type="entry name" value="EGF_CA"/>
    <property type="match status" value="1"/>
</dbReference>
<keyword evidence="1" id="KW-0245">EGF-like domain</keyword>
<dbReference type="Pfam" id="PF07645">
    <property type="entry name" value="EGF_CA"/>
    <property type="match status" value="1"/>
</dbReference>
<dbReference type="EMBL" id="KB201362">
    <property type="protein sequence ID" value="ESO96977.1"/>
    <property type="molecule type" value="Genomic_DNA"/>
</dbReference>
<reference evidence="4 5" key="1">
    <citation type="journal article" date="2013" name="Nature">
        <title>Insights into bilaterian evolution from three spiralian genomes.</title>
        <authorList>
            <person name="Simakov O."/>
            <person name="Marletaz F."/>
            <person name="Cho S.J."/>
            <person name="Edsinger-Gonzales E."/>
            <person name="Havlak P."/>
            <person name="Hellsten U."/>
            <person name="Kuo D.H."/>
            <person name="Larsson T."/>
            <person name="Lv J."/>
            <person name="Arendt D."/>
            <person name="Savage R."/>
            <person name="Osoegawa K."/>
            <person name="de Jong P."/>
            <person name="Grimwood J."/>
            <person name="Chapman J.A."/>
            <person name="Shapiro H."/>
            <person name="Aerts A."/>
            <person name="Otillar R.P."/>
            <person name="Terry A.Y."/>
            <person name="Boore J.L."/>
            <person name="Grigoriev I.V."/>
            <person name="Lindberg D.R."/>
            <person name="Seaver E.C."/>
            <person name="Weisblat D.A."/>
            <person name="Putnam N.H."/>
            <person name="Rokhsar D.S."/>
        </authorList>
    </citation>
    <scope>NUCLEOTIDE SEQUENCE [LARGE SCALE GENOMIC DNA]</scope>
</reference>
<protein>
    <recommendedName>
        <fullName evidence="3">EGF-like calcium-binding domain-containing protein</fullName>
    </recommendedName>
</protein>
<dbReference type="RefSeq" id="XP_009052464.1">
    <property type="nucleotide sequence ID" value="XM_009054216.1"/>
</dbReference>
<name>V4AIX1_LOTGI</name>
<evidence type="ECO:0000256" key="2">
    <source>
        <dbReference type="ARBA" id="ARBA00023157"/>
    </source>
</evidence>
<dbReference type="Gene3D" id="2.10.25.10">
    <property type="entry name" value="Laminin"/>
    <property type="match status" value="1"/>
</dbReference>
<keyword evidence="2" id="KW-1015">Disulfide bond</keyword>
<dbReference type="KEGG" id="lgi:LOTGIDRAFT_159725"/>
<dbReference type="InterPro" id="IPR001881">
    <property type="entry name" value="EGF-like_Ca-bd_dom"/>
</dbReference>
<dbReference type="CTD" id="20238135"/>
<dbReference type="STRING" id="225164.V4AIX1"/>
<proteinExistence type="predicted"/>
<dbReference type="OrthoDB" id="9946071at2759"/>
<dbReference type="InterPro" id="IPR018097">
    <property type="entry name" value="EGF_Ca-bd_CS"/>
</dbReference>
<dbReference type="Proteomes" id="UP000030746">
    <property type="component" value="Unassembled WGS sequence"/>
</dbReference>
<dbReference type="HOGENOM" id="CLU_1186182_0_0_1"/>
<evidence type="ECO:0000259" key="3">
    <source>
        <dbReference type="SMART" id="SM00179"/>
    </source>
</evidence>
<dbReference type="InterPro" id="IPR049883">
    <property type="entry name" value="NOTCH1_EGF-like"/>
</dbReference>
<organism evidence="4 5">
    <name type="scientific">Lottia gigantea</name>
    <name type="common">Giant owl limpet</name>
    <dbReference type="NCBI Taxonomy" id="225164"/>
    <lineage>
        <taxon>Eukaryota</taxon>
        <taxon>Metazoa</taxon>
        <taxon>Spiralia</taxon>
        <taxon>Lophotrochozoa</taxon>
        <taxon>Mollusca</taxon>
        <taxon>Gastropoda</taxon>
        <taxon>Patellogastropoda</taxon>
        <taxon>Lottioidea</taxon>
        <taxon>Lottiidae</taxon>
        <taxon>Lottia</taxon>
    </lineage>
</organism>
<evidence type="ECO:0000256" key="1">
    <source>
        <dbReference type="ARBA" id="ARBA00022536"/>
    </source>
</evidence>
<evidence type="ECO:0000313" key="5">
    <source>
        <dbReference type="Proteomes" id="UP000030746"/>
    </source>
</evidence>
<evidence type="ECO:0000313" key="4">
    <source>
        <dbReference type="EMBL" id="ESO96977.1"/>
    </source>
</evidence>